<dbReference type="PANTHER" id="PTHR32026:SF10">
    <property type="entry name" value="METHYLTRANSFERASE-LIKE PROTEIN 24-RELATED"/>
    <property type="match status" value="1"/>
</dbReference>
<keyword evidence="1" id="KW-0812">Transmembrane</keyword>
<evidence type="ECO:0000313" key="3">
    <source>
        <dbReference type="EMBL" id="KAG8193883.1"/>
    </source>
</evidence>
<dbReference type="Proteomes" id="UP000827092">
    <property type="component" value="Unassembled WGS sequence"/>
</dbReference>
<feature type="domain" description="Methyltransferase" evidence="2">
    <location>
        <begin position="91"/>
        <end position="248"/>
    </location>
</feature>
<comment type="caution">
    <text evidence="3">The sequence shown here is derived from an EMBL/GenBank/DDBJ whole genome shotgun (WGS) entry which is preliminary data.</text>
</comment>
<evidence type="ECO:0000259" key="2">
    <source>
        <dbReference type="Pfam" id="PF13383"/>
    </source>
</evidence>
<keyword evidence="4" id="KW-1185">Reference proteome</keyword>
<organism evidence="3 4">
    <name type="scientific">Oedothorax gibbosus</name>
    <dbReference type="NCBI Taxonomy" id="931172"/>
    <lineage>
        <taxon>Eukaryota</taxon>
        <taxon>Metazoa</taxon>
        <taxon>Ecdysozoa</taxon>
        <taxon>Arthropoda</taxon>
        <taxon>Chelicerata</taxon>
        <taxon>Arachnida</taxon>
        <taxon>Araneae</taxon>
        <taxon>Araneomorphae</taxon>
        <taxon>Entelegynae</taxon>
        <taxon>Araneoidea</taxon>
        <taxon>Linyphiidae</taxon>
        <taxon>Erigoninae</taxon>
        <taxon>Oedothorax</taxon>
    </lineage>
</organism>
<reference evidence="3 4" key="1">
    <citation type="journal article" date="2022" name="Nat. Ecol. Evol.">
        <title>A masculinizing supergene underlies an exaggerated male reproductive morph in a spider.</title>
        <authorList>
            <person name="Hendrickx F."/>
            <person name="De Corte Z."/>
            <person name="Sonet G."/>
            <person name="Van Belleghem S.M."/>
            <person name="Kostlbacher S."/>
            <person name="Vangestel C."/>
        </authorList>
    </citation>
    <scope>NUCLEOTIDE SEQUENCE [LARGE SCALE GENOMIC DNA]</scope>
    <source>
        <strain evidence="3">W744_W776</strain>
    </source>
</reference>
<evidence type="ECO:0000256" key="1">
    <source>
        <dbReference type="SAM" id="Phobius"/>
    </source>
</evidence>
<dbReference type="InterPro" id="IPR025714">
    <property type="entry name" value="Methyltranfer_dom"/>
</dbReference>
<dbReference type="Pfam" id="PF13383">
    <property type="entry name" value="Methyltransf_22"/>
    <property type="match status" value="1"/>
</dbReference>
<accession>A0AAV6VCY0</accession>
<name>A0AAV6VCY0_9ARAC</name>
<dbReference type="Gene3D" id="3.40.50.150">
    <property type="entry name" value="Vaccinia Virus protein VP39"/>
    <property type="match status" value="1"/>
</dbReference>
<keyword evidence="1" id="KW-0472">Membrane</keyword>
<dbReference type="SUPFAM" id="SSF53335">
    <property type="entry name" value="S-adenosyl-L-methionine-dependent methyltransferases"/>
    <property type="match status" value="1"/>
</dbReference>
<dbReference type="InterPro" id="IPR026913">
    <property type="entry name" value="METTL24"/>
</dbReference>
<evidence type="ECO:0000313" key="4">
    <source>
        <dbReference type="Proteomes" id="UP000827092"/>
    </source>
</evidence>
<sequence>MGKHDDRFLGRSPRVFPMCRRFAGVVTYSGVVVGMAFLVCCVFWMTDFRRWGNFGVRETAGVGGRSGVDSFLLLRERERASYNRLMHYILHPQAPCLTQKIFGGKRGKNKKLDGDKVVCLEPGPGISEECIVYSFGVADEWSFEESIRDKLGCRVFAFDPSMGATDHLHSDGISFYDAGLGEFDGKIKVNGGTWKMRTLDSIVRELGHSNRTIDVLKMDIEGAEYVVLEDILAKGLLNRVNHLCVELHLGHS</sequence>
<dbReference type="InterPro" id="IPR029063">
    <property type="entry name" value="SAM-dependent_MTases_sf"/>
</dbReference>
<proteinExistence type="predicted"/>
<feature type="transmembrane region" description="Helical" evidence="1">
    <location>
        <begin position="21"/>
        <end position="45"/>
    </location>
</feature>
<dbReference type="EMBL" id="JAFNEN010000113">
    <property type="protein sequence ID" value="KAG8193883.1"/>
    <property type="molecule type" value="Genomic_DNA"/>
</dbReference>
<keyword evidence="1" id="KW-1133">Transmembrane helix</keyword>
<protein>
    <recommendedName>
        <fullName evidence="2">Methyltransferase domain-containing protein</fullName>
    </recommendedName>
</protein>
<dbReference type="AlphaFoldDB" id="A0AAV6VCY0"/>
<dbReference type="PANTHER" id="PTHR32026">
    <property type="entry name" value="METHYLTRANSFERASE-LIKE PROTEIN 24"/>
    <property type="match status" value="1"/>
</dbReference>
<gene>
    <name evidence="3" type="ORF">JTE90_011443</name>
</gene>